<reference evidence="1 2" key="1">
    <citation type="submission" date="2016-10" db="EMBL/GenBank/DDBJ databases">
        <authorList>
            <person name="de Groot N.N."/>
        </authorList>
    </citation>
    <scope>NUCLEOTIDE SEQUENCE [LARGE SCALE GENOMIC DNA]</scope>
    <source>
        <strain evidence="1 2">CPCC 202699</strain>
    </source>
</reference>
<evidence type="ECO:0000313" key="2">
    <source>
        <dbReference type="Proteomes" id="UP000199515"/>
    </source>
</evidence>
<keyword evidence="2" id="KW-1185">Reference proteome</keyword>
<sequence>MTDADTEAALTVAARWLDDVPGVIGVGQGEADGAPTIDVFTGGGKVGTLPREVHGIPVRVREGGPFDIQAE</sequence>
<name>A0A1H3QUK9_9PSEU</name>
<organism evidence="1 2">
    <name type="scientific">Amycolatopsis xylanica</name>
    <dbReference type="NCBI Taxonomy" id="589385"/>
    <lineage>
        <taxon>Bacteria</taxon>
        <taxon>Bacillati</taxon>
        <taxon>Actinomycetota</taxon>
        <taxon>Actinomycetes</taxon>
        <taxon>Pseudonocardiales</taxon>
        <taxon>Pseudonocardiaceae</taxon>
        <taxon>Amycolatopsis</taxon>
    </lineage>
</organism>
<evidence type="ECO:0000313" key="1">
    <source>
        <dbReference type="EMBL" id="SDZ16761.1"/>
    </source>
</evidence>
<dbReference type="EMBL" id="FNON01000010">
    <property type="protein sequence ID" value="SDZ16761.1"/>
    <property type="molecule type" value="Genomic_DNA"/>
</dbReference>
<dbReference type="AlphaFoldDB" id="A0A1H3QUK9"/>
<gene>
    <name evidence="1" type="ORF">SAMN05421504_11080</name>
</gene>
<protein>
    <submittedName>
        <fullName evidence="1">Uncharacterized protein</fullName>
    </submittedName>
</protein>
<dbReference type="Proteomes" id="UP000199515">
    <property type="component" value="Unassembled WGS sequence"/>
</dbReference>
<dbReference type="STRING" id="589385.SAMN05421504_11080"/>
<proteinExistence type="predicted"/>
<dbReference type="RefSeq" id="WP_091297051.1">
    <property type="nucleotide sequence ID" value="NZ_FNON01000010.1"/>
</dbReference>
<accession>A0A1H3QUK9</accession>